<sequence length="113" mass="11930">MGEDGAARASETGEPDNILEDESAGTGKTEHGITDSEPLYTGETSPSQMTEEESTLALNTAPAKKKPTRYTPGQKGPKITSTPHHQQPRTAAGTSIGLRNRDTLPSCHCGSHD</sequence>
<proteinExistence type="predicted"/>
<organism evidence="2 3">
    <name type="scientific">Amniculicola lignicola CBS 123094</name>
    <dbReference type="NCBI Taxonomy" id="1392246"/>
    <lineage>
        <taxon>Eukaryota</taxon>
        <taxon>Fungi</taxon>
        <taxon>Dikarya</taxon>
        <taxon>Ascomycota</taxon>
        <taxon>Pezizomycotina</taxon>
        <taxon>Dothideomycetes</taxon>
        <taxon>Pleosporomycetidae</taxon>
        <taxon>Pleosporales</taxon>
        <taxon>Amniculicolaceae</taxon>
        <taxon>Amniculicola</taxon>
    </lineage>
</organism>
<evidence type="ECO:0000256" key="1">
    <source>
        <dbReference type="SAM" id="MobiDB-lite"/>
    </source>
</evidence>
<evidence type="ECO:0000313" key="3">
    <source>
        <dbReference type="Proteomes" id="UP000799779"/>
    </source>
</evidence>
<keyword evidence="3" id="KW-1185">Reference proteome</keyword>
<reference evidence="2" key="1">
    <citation type="journal article" date="2020" name="Stud. Mycol.">
        <title>101 Dothideomycetes genomes: a test case for predicting lifestyles and emergence of pathogens.</title>
        <authorList>
            <person name="Haridas S."/>
            <person name="Albert R."/>
            <person name="Binder M."/>
            <person name="Bloem J."/>
            <person name="Labutti K."/>
            <person name="Salamov A."/>
            <person name="Andreopoulos B."/>
            <person name="Baker S."/>
            <person name="Barry K."/>
            <person name="Bills G."/>
            <person name="Bluhm B."/>
            <person name="Cannon C."/>
            <person name="Castanera R."/>
            <person name="Culley D."/>
            <person name="Daum C."/>
            <person name="Ezra D."/>
            <person name="Gonzalez J."/>
            <person name="Henrissat B."/>
            <person name="Kuo A."/>
            <person name="Liang C."/>
            <person name="Lipzen A."/>
            <person name="Lutzoni F."/>
            <person name="Magnuson J."/>
            <person name="Mondo S."/>
            <person name="Nolan M."/>
            <person name="Ohm R."/>
            <person name="Pangilinan J."/>
            <person name="Park H.-J."/>
            <person name="Ramirez L."/>
            <person name="Alfaro M."/>
            <person name="Sun H."/>
            <person name="Tritt A."/>
            <person name="Yoshinaga Y."/>
            <person name="Zwiers L.-H."/>
            <person name="Turgeon B."/>
            <person name="Goodwin S."/>
            <person name="Spatafora J."/>
            <person name="Crous P."/>
            <person name="Grigoriev I."/>
        </authorList>
    </citation>
    <scope>NUCLEOTIDE SEQUENCE</scope>
    <source>
        <strain evidence="2">CBS 123094</strain>
    </source>
</reference>
<accession>A0A6A5WNI2</accession>
<evidence type="ECO:0000313" key="2">
    <source>
        <dbReference type="EMBL" id="KAF2001741.1"/>
    </source>
</evidence>
<protein>
    <submittedName>
        <fullName evidence="2">Uncharacterized protein</fullName>
    </submittedName>
</protein>
<dbReference type="AlphaFoldDB" id="A0A6A5WNI2"/>
<feature type="region of interest" description="Disordered" evidence="1">
    <location>
        <begin position="1"/>
        <end position="113"/>
    </location>
</feature>
<dbReference type="Proteomes" id="UP000799779">
    <property type="component" value="Unassembled WGS sequence"/>
</dbReference>
<dbReference type="EMBL" id="ML977581">
    <property type="protein sequence ID" value="KAF2001741.1"/>
    <property type="molecule type" value="Genomic_DNA"/>
</dbReference>
<feature type="compositionally biased region" description="Acidic residues" evidence="1">
    <location>
        <begin position="13"/>
        <end position="23"/>
    </location>
</feature>
<name>A0A6A5WNI2_9PLEO</name>
<feature type="compositionally biased region" description="Polar residues" evidence="1">
    <location>
        <begin position="79"/>
        <end position="93"/>
    </location>
</feature>
<gene>
    <name evidence="2" type="ORF">P154DRAFT_521495</name>
</gene>